<evidence type="ECO:0000313" key="2">
    <source>
        <dbReference type="Proteomes" id="UP000219564"/>
    </source>
</evidence>
<gene>
    <name evidence="1" type="ORF">PLUA15_280022</name>
</gene>
<name>A0AAX2H9Z6_9PSED</name>
<organism evidence="1 2">
    <name type="scientific">Pseudomonas lundensis</name>
    <dbReference type="NCBI Taxonomy" id="86185"/>
    <lineage>
        <taxon>Bacteria</taxon>
        <taxon>Pseudomonadati</taxon>
        <taxon>Pseudomonadota</taxon>
        <taxon>Gammaproteobacteria</taxon>
        <taxon>Pseudomonadales</taxon>
        <taxon>Pseudomonadaceae</taxon>
        <taxon>Pseudomonas</taxon>
    </lineage>
</organism>
<evidence type="ECO:0000313" key="1">
    <source>
        <dbReference type="EMBL" id="SOB53082.1"/>
    </source>
</evidence>
<proteinExistence type="predicted"/>
<dbReference type="Proteomes" id="UP000219564">
    <property type="component" value="Unassembled WGS sequence"/>
</dbReference>
<comment type="caution">
    <text evidence="1">The sequence shown here is derived from an EMBL/GenBank/DDBJ whole genome shotgun (WGS) entry which is preliminary data.</text>
</comment>
<reference evidence="1 2" key="1">
    <citation type="submission" date="2017-08" db="EMBL/GenBank/DDBJ databases">
        <authorList>
            <person name="Chaillou S."/>
        </authorList>
    </citation>
    <scope>NUCLEOTIDE SEQUENCE [LARGE SCALE GENOMIC DNA]</scope>
    <source>
        <strain evidence="1 2">MFPA15A1205</strain>
    </source>
</reference>
<dbReference type="EMBL" id="OBKZ01000021">
    <property type="protein sequence ID" value="SOB53082.1"/>
    <property type="molecule type" value="Genomic_DNA"/>
</dbReference>
<accession>A0AAX2H9Z6</accession>
<sequence>MAAKQFSVSQHGDVPGAIERLGPALALSYKRHLTIRGDLSFPETGFRPCAETACDNNP</sequence>
<dbReference type="AlphaFoldDB" id="A0AAX2H9Z6"/>
<protein>
    <submittedName>
        <fullName evidence="1">Uncharacterized protein</fullName>
    </submittedName>
</protein>